<dbReference type="STRING" id="1458985.BJP34_32075"/>
<feature type="compositionally biased region" description="Basic and acidic residues" evidence="1">
    <location>
        <begin position="76"/>
        <end position="98"/>
    </location>
</feature>
<evidence type="ECO:0000313" key="2">
    <source>
        <dbReference type="EMBL" id="AOX03457.1"/>
    </source>
</evidence>
<evidence type="ECO:0000313" key="3">
    <source>
        <dbReference type="Proteomes" id="UP000177870"/>
    </source>
</evidence>
<feature type="region of interest" description="Disordered" evidence="1">
    <location>
        <begin position="76"/>
        <end position="128"/>
    </location>
</feature>
<gene>
    <name evidence="2" type="ORF">BJP34_32075</name>
</gene>
<protein>
    <submittedName>
        <fullName evidence="2">Uncharacterized protein</fullName>
    </submittedName>
</protein>
<reference evidence="3" key="1">
    <citation type="submission" date="2016-10" db="EMBL/GenBank/DDBJ databases">
        <title>Comparative genomics uncovers the prolific and rare metabolic potential of the cyanobacterial genus Moorea.</title>
        <authorList>
            <person name="Leao T."/>
            <person name="Castelao G."/>
            <person name="Korobeynikov A."/>
            <person name="Monroe E.A."/>
            <person name="Podell S."/>
            <person name="Glukhov E."/>
            <person name="Allen E."/>
            <person name="Gerwick W.H."/>
            <person name="Gerwick L."/>
        </authorList>
    </citation>
    <scope>NUCLEOTIDE SEQUENCE [LARGE SCALE GENOMIC DNA]</scope>
    <source>
        <strain evidence="3">PAL-8-15-08-1</strain>
    </source>
</reference>
<dbReference type="AlphaFoldDB" id="A0A1D8U0M9"/>
<name>A0A1D8U0M9_9CYAN</name>
<dbReference type="KEGG" id="mpro:BJP34_32075"/>
<dbReference type="EMBL" id="CP017599">
    <property type="protein sequence ID" value="AOX03457.1"/>
    <property type="molecule type" value="Genomic_DNA"/>
</dbReference>
<proteinExistence type="predicted"/>
<sequence>MGNLSKSMVKTKTVDRMSKTLLSYRPKEILLTPQHLALLSALRTIFRLASASLLTISLLGSGCGMASHEDHDSEKTHAQLHGHKTETGNHHNKEMEHNHHNHKAGSSSDHGEGMGHHHGTMEIPSGQPVPDVDIVVSPDPMTGWNLEIKVSNFQFSPKNASKAHQPGEGHGHLFINGKKITRIYSNWYYIGKLEPGRNEITVSLNSNNHQDLVHNGEMISDTEIIEVISNN</sequence>
<accession>A0A1D8U0M9</accession>
<evidence type="ECO:0000256" key="1">
    <source>
        <dbReference type="SAM" id="MobiDB-lite"/>
    </source>
</evidence>
<dbReference type="Proteomes" id="UP000177870">
    <property type="component" value="Chromosome"/>
</dbReference>
<organism evidence="2 3">
    <name type="scientific">Moorena producens PAL-8-15-08-1</name>
    <dbReference type="NCBI Taxonomy" id="1458985"/>
    <lineage>
        <taxon>Bacteria</taxon>
        <taxon>Bacillati</taxon>
        <taxon>Cyanobacteriota</taxon>
        <taxon>Cyanophyceae</taxon>
        <taxon>Coleofasciculales</taxon>
        <taxon>Coleofasciculaceae</taxon>
        <taxon>Moorena</taxon>
    </lineage>
</organism>